<dbReference type="EMBL" id="FMXA01000013">
    <property type="protein sequence ID" value="SDA52708.1"/>
    <property type="molecule type" value="Genomic_DNA"/>
</dbReference>
<feature type="active site" description="Tele-AMP-histidine intermediate" evidence="1">
    <location>
        <position position="100"/>
    </location>
</feature>
<dbReference type="STRING" id="209880.SAMN02910343_01101"/>
<accession>A0A1G5W3H5</accession>
<evidence type="ECO:0000313" key="6">
    <source>
        <dbReference type="Proteomes" id="UP000199689"/>
    </source>
</evidence>
<name>A0A1G5W3H5_9FIRM</name>
<dbReference type="RefSeq" id="WP_091364631.1">
    <property type="nucleotide sequence ID" value="NZ_CALJSX010000012.1"/>
</dbReference>
<reference evidence="5 6" key="1">
    <citation type="submission" date="2016-10" db="EMBL/GenBank/DDBJ databases">
        <authorList>
            <person name="de Groot N.N."/>
        </authorList>
    </citation>
    <scope>NUCLEOTIDE SEQUENCE [LARGE SCALE GENOMIC DNA]</scope>
    <source>
        <strain evidence="5 6">DSM 15230</strain>
    </source>
</reference>
<dbReference type="InterPro" id="IPR036265">
    <property type="entry name" value="HIT-like_sf"/>
</dbReference>
<proteinExistence type="predicted"/>
<dbReference type="InterPro" id="IPR011146">
    <property type="entry name" value="HIT-like"/>
</dbReference>
<evidence type="ECO:0000256" key="3">
    <source>
        <dbReference type="PROSITE-ProRule" id="PRU00464"/>
    </source>
</evidence>
<dbReference type="GeneID" id="87756120"/>
<dbReference type="GO" id="GO:0003824">
    <property type="term" value="F:catalytic activity"/>
    <property type="evidence" value="ECO:0007669"/>
    <property type="project" value="InterPro"/>
</dbReference>
<evidence type="ECO:0000313" key="5">
    <source>
        <dbReference type="EMBL" id="SDA52708.1"/>
    </source>
</evidence>
<dbReference type="AlphaFoldDB" id="A0A1G5W3H5"/>
<dbReference type="SUPFAM" id="SSF54197">
    <property type="entry name" value="HIT-like"/>
    <property type="match status" value="1"/>
</dbReference>
<evidence type="ECO:0000259" key="4">
    <source>
        <dbReference type="PROSITE" id="PS51084"/>
    </source>
</evidence>
<dbReference type="OrthoDB" id="9784774at2"/>
<gene>
    <name evidence="5" type="ORF">SAMN02910343_01101</name>
</gene>
<feature type="domain" description="HIT" evidence="4">
    <location>
        <begin position="5"/>
        <end position="114"/>
    </location>
</feature>
<sequence length="118" mass="13221">MEDCLFCKIAAGEIPSTKVYEDDHWFAFRDINPSAPVHVLLIPRQHVKNILALTDETNKNFSDFFLVVKKIAEQEGLGDNGFRLVINTGAEAGQTVFHFHAHIIGGKAMGWPPFPEDK</sequence>
<dbReference type="Gene3D" id="3.30.428.10">
    <property type="entry name" value="HIT-like"/>
    <property type="match status" value="1"/>
</dbReference>
<organism evidence="5 6">
    <name type="scientific">Allisonella histaminiformans</name>
    <dbReference type="NCBI Taxonomy" id="209880"/>
    <lineage>
        <taxon>Bacteria</taxon>
        <taxon>Bacillati</taxon>
        <taxon>Bacillota</taxon>
        <taxon>Negativicutes</taxon>
        <taxon>Veillonellales</taxon>
        <taxon>Veillonellaceae</taxon>
        <taxon>Allisonella</taxon>
    </lineage>
</organism>
<dbReference type="CDD" id="cd01276">
    <property type="entry name" value="PKCI_related"/>
    <property type="match status" value="1"/>
</dbReference>
<feature type="short sequence motif" description="Histidine triad motif" evidence="2 3">
    <location>
        <begin position="98"/>
        <end position="102"/>
    </location>
</feature>
<dbReference type="InterPro" id="IPR001310">
    <property type="entry name" value="Histidine_triad_HIT"/>
</dbReference>
<dbReference type="PRINTS" id="PR00332">
    <property type="entry name" value="HISTRIAD"/>
</dbReference>
<dbReference type="Proteomes" id="UP000199689">
    <property type="component" value="Unassembled WGS sequence"/>
</dbReference>
<keyword evidence="6" id="KW-1185">Reference proteome</keyword>
<evidence type="ECO:0000256" key="2">
    <source>
        <dbReference type="PIRSR" id="PIRSR601310-3"/>
    </source>
</evidence>
<protein>
    <submittedName>
        <fullName evidence="5">Histidine triad (HIT) family protein</fullName>
    </submittedName>
</protein>
<evidence type="ECO:0000256" key="1">
    <source>
        <dbReference type="PIRSR" id="PIRSR601310-1"/>
    </source>
</evidence>
<dbReference type="PROSITE" id="PS51084">
    <property type="entry name" value="HIT_2"/>
    <property type="match status" value="1"/>
</dbReference>
<dbReference type="Pfam" id="PF01230">
    <property type="entry name" value="HIT"/>
    <property type="match status" value="1"/>
</dbReference>
<dbReference type="PANTHER" id="PTHR23089">
    <property type="entry name" value="HISTIDINE TRIAD HIT PROTEIN"/>
    <property type="match status" value="1"/>
</dbReference>